<accession>A0AAU9K3D6</accession>
<reference evidence="1" key="1">
    <citation type="submission" date="2021-09" db="EMBL/GenBank/DDBJ databases">
        <authorList>
            <consortium name="AG Swart"/>
            <person name="Singh M."/>
            <person name="Singh A."/>
            <person name="Seah K."/>
            <person name="Emmerich C."/>
        </authorList>
    </citation>
    <scope>NUCLEOTIDE SEQUENCE</scope>
    <source>
        <strain evidence="1">ATCC30299</strain>
    </source>
</reference>
<dbReference type="EMBL" id="CAJZBQ010000053">
    <property type="protein sequence ID" value="CAG9331916.1"/>
    <property type="molecule type" value="Genomic_DNA"/>
</dbReference>
<name>A0AAU9K3D6_9CILI</name>
<organism evidence="1 2">
    <name type="scientific">Blepharisma stoltei</name>
    <dbReference type="NCBI Taxonomy" id="1481888"/>
    <lineage>
        <taxon>Eukaryota</taxon>
        <taxon>Sar</taxon>
        <taxon>Alveolata</taxon>
        <taxon>Ciliophora</taxon>
        <taxon>Postciliodesmatophora</taxon>
        <taxon>Heterotrichea</taxon>
        <taxon>Heterotrichida</taxon>
        <taxon>Blepharismidae</taxon>
        <taxon>Blepharisma</taxon>
    </lineage>
</organism>
<keyword evidence="2" id="KW-1185">Reference proteome</keyword>
<evidence type="ECO:0008006" key="3">
    <source>
        <dbReference type="Google" id="ProtNLM"/>
    </source>
</evidence>
<dbReference type="Proteomes" id="UP001162131">
    <property type="component" value="Unassembled WGS sequence"/>
</dbReference>
<proteinExistence type="predicted"/>
<comment type="caution">
    <text evidence="1">The sequence shown here is derived from an EMBL/GenBank/DDBJ whole genome shotgun (WGS) entry which is preliminary data.</text>
</comment>
<evidence type="ECO:0000313" key="1">
    <source>
        <dbReference type="EMBL" id="CAG9331916.1"/>
    </source>
</evidence>
<sequence length="215" mass="25039">MSVYGGFSSLCSESSYINCLSHILELLQYHVLSSIRDSHIDFNIWSNDFHKSFERLYILEQQRFSIPKFSDSCKEVYRYIEGIKHNQSSQELKSEKQLKKRKNKHKEEGDASAIILEKANESLRDLLRESPVSMKYKTTERNERKRCISTRPTTSKHRRFTSEGNSFMLRLPSASSNRKKNQIETGALQRRSLKRLLQDLGTSASKSVIWIPDKS</sequence>
<protein>
    <recommendedName>
        <fullName evidence="3">Maturase K</fullName>
    </recommendedName>
</protein>
<gene>
    <name evidence="1" type="ORF">BSTOLATCC_MIC53973</name>
</gene>
<dbReference type="AlphaFoldDB" id="A0AAU9K3D6"/>
<evidence type="ECO:0000313" key="2">
    <source>
        <dbReference type="Proteomes" id="UP001162131"/>
    </source>
</evidence>